<proteinExistence type="predicted"/>
<feature type="domain" description="ABC3 transporter permease C-terminal" evidence="8">
    <location>
        <begin position="1091"/>
        <end position="1208"/>
    </location>
</feature>
<keyword evidence="6" id="KW-0175">Coiled coil</keyword>
<comment type="caution">
    <text evidence="10">The sequence shown here is derived from an EMBL/GenBank/DDBJ whole genome shotgun (WGS) entry which is preliminary data.</text>
</comment>
<feature type="transmembrane region" description="Helical" evidence="7">
    <location>
        <begin position="856"/>
        <end position="876"/>
    </location>
</feature>
<keyword evidence="5 7" id="KW-0472">Membrane</keyword>
<keyword evidence="3 7" id="KW-0812">Transmembrane</keyword>
<evidence type="ECO:0000256" key="4">
    <source>
        <dbReference type="ARBA" id="ARBA00022989"/>
    </source>
</evidence>
<evidence type="ECO:0000256" key="5">
    <source>
        <dbReference type="ARBA" id="ARBA00023136"/>
    </source>
</evidence>
<evidence type="ECO:0000313" key="10">
    <source>
        <dbReference type="EMBL" id="HJC72674.1"/>
    </source>
</evidence>
<organism evidence="10 11">
    <name type="scientific">Candidatus Ruthenibacterium merdavium</name>
    <dbReference type="NCBI Taxonomy" id="2838752"/>
    <lineage>
        <taxon>Bacteria</taxon>
        <taxon>Bacillati</taxon>
        <taxon>Bacillota</taxon>
        <taxon>Clostridia</taxon>
        <taxon>Eubacteriales</taxon>
        <taxon>Oscillospiraceae</taxon>
        <taxon>Ruthenibacterium</taxon>
    </lineage>
</organism>
<feature type="coiled-coil region" evidence="6">
    <location>
        <begin position="438"/>
        <end position="654"/>
    </location>
</feature>
<evidence type="ECO:0000256" key="1">
    <source>
        <dbReference type="ARBA" id="ARBA00004651"/>
    </source>
</evidence>
<reference evidence="10" key="1">
    <citation type="journal article" date="2021" name="PeerJ">
        <title>Extensive microbial diversity within the chicken gut microbiome revealed by metagenomics and culture.</title>
        <authorList>
            <person name="Gilroy R."/>
            <person name="Ravi A."/>
            <person name="Getino M."/>
            <person name="Pursley I."/>
            <person name="Horton D.L."/>
            <person name="Alikhan N.F."/>
            <person name="Baker D."/>
            <person name="Gharbi K."/>
            <person name="Hall N."/>
            <person name="Watson M."/>
            <person name="Adriaenssens E.M."/>
            <person name="Foster-Nyarko E."/>
            <person name="Jarju S."/>
            <person name="Secka A."/>
            <person name="Antonio M."/>
            <person name="Oren A."/>
            <person name="Chaudhuri R.R."/>
            <person name="La Ragione R."/>
            <person name="Hildebrand F."/>
            <person name="Pallen M.J."/>
        </authorList>
    </citation>
    <scope>NUCLEOTIDE SEQUENCE</scope>
    <source>
        <strain evidence="10">5933</strain>
    </source>
</reference>
<gene>
    <name evidence="10" type="ORF">H9698_07765</name>
</gene>
<dbReference type="Pfam" id="PF12704">
    <property type="entry name" value="MacB_PCD"/>
    <property type="match status" value="2"/>
</dbReference>
<feature type="domain" description="MacB-like periplasmic core" evidence="9">
    <location>
        <begin position="860"/>
        <end position="1048"/>
    </location>
</feature>
<feature type="transmembrane region" description="Helical" evidence="7">
    <location>
        <begin position="1085"/>
        <end position="1107"/>
    </location>
</feature>
<name>A0A9D2Q4E5_9FIRM</name>
<evidence type="ECO:0000256" key="6">
    <source>
        <dbReference type="SAM" id="Coils"/>
    </source>
</evidence>
<dbReference type="PANTHER" id="PTHR30287">
    <property type="entry name" value="MEMBRANE COMPONENT OF PREDICTED ABC SUPERFAMILY METABOLITE UPTAKE TRANSPORTER"/>
    <property type="match status" value="1"/>
</dbReference>
<dbReference type="Gene3D" id="1.10.287.1490">
    <property type="match status" value="1"/>
</dbReference>
<feature type="transmembrane region" description="Helical" evidence="7">
    <location>
        <begin position="20"/>
        <end position="38"/>
    </location>
</feature>
<feature type="domain" description="MacB-like periplasmic core" evidence="9">
    <location>
        <begin position="21"/>
        <end position="238"/>
    </location>
</feature>
<evidence type="ECO:0000259" key="9">
    <source>
        <dbReference type="Pfam" id="PF12704"/>
    </source>
</evidence>
<keyword evidence="2" id="KW-1003">Cell membrane</keyword>
<dbReference type="InterPro" id="IPR003838">
    <property type="entry name" value="ABC3_permease_C"/>
</dbReference>
<dbReference type="AlphaFoldDB" id="A0A9D2Q4E5"/>
<feature type="transmembrane region" description="Helical" evidence="7">
    <location>
        <begin position="686"/>
        <end position="707"/>
    </location>
</feature>
<feature type="coiled-coil region" evidence="6">
    <location>
        <begin position="264"/>
        <end position="414"/>
    </location>
</feature>
<feature type="domain" description="ABC3 transporter permease C-terminal" evidence="8">
    <location>
        <begin position="690"/>
        <end position="800"/>
    </location>
</feature>
<dbReference type="PANTHER" id="PTHR30287:SF1">
    <property type="entry name" value="INNER MEMBRANE PROTEIN"/>
    <property type="match status" value="1"/>
</dbReference>
<evidence type="ECO:0000256" key="3">
    <source>
        <dbReference type="ARBA" id="ARBA00022692"/>
    </source>
</evidence>
<dbReference type="EMBL" id="DWWA01000037">
    <property type="protein sequence ID" value="HJC72674.1"/>
    <property type="molecule type" value="Genomic_DNA"/>
</dbReference>
<evidence type="ECO:0000259" key="8">
    <source>
        <dbReference type="Pfam" id="PF02687"/>
    </source>
</evidence>
<dbReference type="GO" id="GO:0005886">
    <property type="term" value="C:plasma membrane"/>
    <property type="evidence" value="ECO:0007669"/>
    <property type="project" value="UniProtKB-SubCell"/>
</dbReference>
<dbReference type="InterPro" id="IPR038766">
    <property type="entry name" value="Membrane_comp_ABC_pdt"/>
</dbReference>
<feature type="transmembrane region" description="Helical" evidence="7">
    <location>
        <begin position="778"/>
        <end position="800"/>
    </location>
</feature>
<evidence type="ECO:0000313" key="11">
    <source>
        <dbReference type="Proteomes" id="UP000823918"/>
    </source>
</evidence>
<protein>
    <submittedName>
        <fullName evidence="10">FtsX-like permease family protein</fullName>
    </submittedName>
</protein>
<reference evidence="10" key="2">
    <citation type="submission" date="2021-04" db="EMBL/GenBank/DDBJ databases">
        <authorList>
            <person name="Gilroy R."/>
        </authorList>
    </citation>
    <scope>NUCLEOTIDE SEQUENCE</scope>
    <source>
        <strain evidence="10">5933</strain>
    </source>
</reference>
<feature type="transmembrane region" description="Helical" evidence="7">
    <location>
        <begin position="735"/>
        <end position="758"/>
    </location>
</feature>
<comment type="subcellular location">
    <subcellularLocation>
        <location evidence="1">Cell membrane</location>
        <topology evidence="1">Multi-pass membrane protein</topology>
    </subcellularLocation>
</comment>
<dbReference type="Pfam" id="PF02687">
    <property type="entry name" value="FtsX"/>
    <property type="match status" value="2"/>
</dbReference>
<evidence type="ECO:0000256" key="2">
    <source>
        <dbReference type="ARBA" id="ARBA00022475"/>
    </source>
</evidence>
<feature type="transmembrane region" description="Helical" evidence="7">
    <location>
        <begin position="1182"/>
        <end position="1200"/>
    </location>
</feature>
<sequence>MKRTYRKNVLRTVKSSISRFGAIVAIVALGSGFFAGLLTTTPDMRYSADLFFDEGRLFDIRVVGTLALTQDDADAIRAVEGVEEMMPAYSADAVVNTSGGDTLVTRFHSLPMDQIEAKEPVGYLNRLEVVEGRLPVRDNECVVVLNNELTGAPVSVGETLTIAPDSPNTQTNFSRTEYLVTGVVTSPSYFSIEQESSSVGNGSIAMILYTGEQNFALEAYTDIYLTVDGAAAENSLQDSYETLVDETVARMEAIAGERCEIRYNEVYTQTREELDKARKEYEDAKEQAEAEFSAAEQKLADGREEIEDNEALLNSAKTQIEQGEAQLKQSQATLSSELTQKTADLSAGKAQLVQAKAQYEQNAALVAEQEAQLNEAKQQLAQAQSLVSTLEPMLANAQSAVTAAQAQIPALEQQAAALKTVSDTAQAEYDSALAASPIQQLERTYQEAQAAVDTARGDLTEEEWAAQDPVGSAPLLAARDSAKQAYEAEQQRLAALQTAAATAKAQADAANGTLAAAQQGLAAAQQTVNDTQAQLDSAKQQIAENTPKIEQGEQQIALAKSQLADAQAQITAAEAQLAAGETSLNLAPDLARLQMELAQAQLENSKEEVADGEQQLTQAKEELAKGESEYASQKADAQAQLDDALKQIEDGERALAELEVPEWYVLTRMANTSFVSFSSNVEKVEAIAAVFPIFFFLVAALVSLTTMTRMVEEERTQIGTMKALGYSSFDIMKKYLLYAVAATGSGCIIGISIGLFLFPTVIWNAYTMMYLLPPLHYLFDAPVALTACGLALVSTLAATLNASVATLRENAGALLLPKAPRAGKRILLERISPIWNRMKFTHKVTARNLFRYKKRFFMTVIGIAGCTALLVTGFGLHDSISDIVYQQFGSIFTYDLTAALKDPDKGIEDDLSSVLSNGELVESYLLVHQENSENDLDGETFSTTLFVPENSALFDTFVTLKDRLSQSSVPFSESGVVITEKMSERMNAKIGDTITLSNSNGEQADFRVDGVAENYVQNYVYLSEETYRNAFGNAPSFDTILLRAADSTEEGHDKLSEALLSAGGISGVSFISDLKASFENMLEKINIIVVVLIVSAGTLAFVVLYNLTNINITERTKEIATIKVLGFFDREVSAYVYRESAALTVIGTFFGLIFGIFLHMFVVQSVEVDAVMFGRTIKALSYVFSAALTIIFSVLVNLVMHRKLRRINMVESMKAPE</sequence>
<keyword evidence="4 7" id="KW-1133">Transmembrane helix</keyword>
<feature type="transmembrane region" description="Helical" evidence="7">
    <location>
        <begin position="1140"/>
        <end position="1162"/>
    </location>
</feature>
<evidence type="ECO:0000256" key="7">
    <source>
        <dbReference type="SAM" id="Phobius"/>
    </source>
</evidence>
<dbReference type="Proteomes" id="UP000823918">
    <property type="component" value="Unassembled WGS sequence"/>
</dbReference>
<dbReference type="InterPro" id="IPR025857">
    <property type="entry name" value="MacB_PCD"/>
</dbReference>
<accession>A0A9D2Q4E5</accession>